<reference evidence="3" key="1">
    <citation type="submission" date="2011-03" db="EMBL/GenBank/DDBJ databases">
        <authorList>
            <person name="Voget S."/>
            <person name="Streit W.R."/>
            <person name="Jaeger K.E."/>
            <person name="Daniel R."/>
        </authorList>
    </citation>
    <scope>NUCLEOTIDE SEQUENCE [LARGE SCALE GENOMIC DNA]</scope>
    <source>
        <strain evidence="3">PG1</strain>
    </source>
</reference>
<evidence type="ECO:0000313" key="3">
    <source>
        <dbReference type="Proteomes" id="UP000031838"/>
    </source>
</evidence>
<dbReference type="GO" id="GO:0003700">
    <property type="term" value="F:DNA-binding transcription factor activity"/>
    <property type="evidence" value="ECO:0007669"/>
    <property type="project" value="InterPro"/>
</dbReference>
<evidence type="ECO:0000313" key="2">
    <source>
        <dbReference type="EMBL" id="AJK47746.1"/>
    </source>
</evidence>
<dbReference type="InterPro" id="IPR039422">
    <property type="entry name" value="MarR/SlyA-like"/>
</dbReference>
<dbReference type="SMART" id="SM00347">
    <property type="entry name" value="HTH_MARR"/>
    <property type="match status" value="1"/>
</dbReference>
<dbReference type="GO" id="GO:0006950">
    <property type="term" value="P:response to stress"/>
    <property type="evidence" value="ECO:0007669"/>
    <property type="project" value="TreeGrafter"/>
</dbReference>
<dbReference type="RefSeq" id="WP_042626021.1">
    <property type="nucleotide sequence ID" value="NZ_CP002580.1"/>
</dbReference>
<sequence length="146" mass="16350">MHSEPSDTDVCFAIRQAARQVSRFYERYLSQAGLTPSQFCILRSLEPEVGATMAELARATSTDRTTLVRALKPLLRAALVEQAHDKGRRQRIALTLAGRRRLAEALRCWRTAQAAFERRFGARRTDALYRELASVSRDLLSDGAAA</sequence>
<organism evidence="2 3">
    <name type="scientific">Burkholderia plantarii</name>
    <dbReference type="NCBI Taxonomy" id="41899"/>
    <lineage>
        <taxon>Bacteria</taxon>
        <taxon>Pseudomonadati</taxon>
        <taxon>Pseudomonadota</taxon>
        <taxon>Betaproteobacteria</taxon>
        <taxon>Burkholderiales</taxon>
        <taxon>Burkholderiaceae</taxon>
        <taxon>Burkholderia</taxon>
    </lineage>
</organism>
<keyword evidence="3" id="KW-1185">Reference proteome</keyword>
<dbReference type="InterPro" id="IPR000835">
    <property type="entry name" value="HTH_MarR-typ"/>
</dbReference>
<dbReference type="PANTHER" id="PTHR33164">
    <property type="entry name" value="TRANSCRIPTIONAL REGULATOR, MARR FAMILY"/>
    <property type="match status" value="1"/>
</dbReference>
<dbReference type="HOGENOM" id="CLU_083287_35_0_4"/>
<dbReference type="Pfam" id="PF12802">
    <property type="entry name" value="MarR_2"/>
    <property type="match status" value="1"/>
</dbReference>
<dbReference type="OrthoDB" id="119252at2"/>
<gene>
    <name evidence="2" type="ORF">BGL_1c32710</name>
</gene>
<dbReference type="SUPFAM" id="SSF46785">
    <property type="entry name" value="Winged helix' DNA-binding domain"/>
    <property type="match status" value="1"/>
</dbReference>
<dbReference type="InterPro" id="IPR036390">
    <property type="entry name" value="WH_DNA-bd_sf"/>
</dbReference>
<dbReference type="Gene3D" id="1.10.10.10">
    <property type="entry name" value="Winged helix-like DNA-binding domain superfamily/Winged helix DNA-binding domain"/>
    <property type="match status" value="1"/>
</dbReference>
<dbReference type="PROSITE" id="PS50995">
    <property type="entry name" value="HTH_MARR_2"/>
    <property type="match status" value="1"/>
</dbReference>
<name>A0A0B6S679_BURPL</name>
<dbReference type="AlphaFoldDB" id="A0A0B6S679"/>
<feature type="domain" description="HTH marR-type" evidence="1">
    <location>
        <begin position="7"/>
        <end position="137"/>
    </location>
</feature>
<proteinExistence type="predicted"/>
<dbReference type="InterPro" id="IPR036388">
    <property type="entry name" value="WH-like_DNA-bd_sf"/>
</dbReference>
<dbReference type="Proteomes" id="UP000031838">
    <property type="component" value="Chromosome 1"/>
</dbReference>
<dbReference type="PANTHER" id="PTHR33164:SF105">
    <property type="entry name" value="TRANSCRIPTIONAL REPRESSOR PROTEIN-RELATED"/>
    <property type="match status" value="1"/>
</dbReference>
<accession>A0A0B6S679</accession>
<reference evidence="2 3" key="2">
    <citation type="journal article" date="2016" name="Appl. Microbiol. Biotechnol.">
        <title>Mutations improving production and secretion of extracellular lipase by Burkholderia glumae PG1.</title>
        <authorList>
            <person name="Knapp A."/>
            <person name="Voget S."/>
            <person name="Gao R."/>
            <person name="Zaburannyi N."/>
            <person name="Krysciak D."/>
            <person name="Breuer M."/>
            <person name="Hauer B."/>
            <person name="Streit W.R."/>
            <person name="Muller R."/>
            <person name="Daniel R."/>
            <person name="Jaeger K.E."/>
        </authorList>
    </citation>
    <scope>NUCLEOTIDE SEQUENCE [LARGE SCALE GENOMIC DNA]</scope>
    <source>
        <strain evidence="2 3">PG1</strain>
    </source>
</reference>
<protein>
    <submittedName>
        <fullName evidence="2">Transcriptional regulator, MarR family</fullName>
    </submittedName>
</protein>
<evidence type="ECO:0000259" key="1">
    <source>
        <dbReference type="PROSITE" id="PS50995"/>
    </source>
</evidence>
<dbReference type="KEGG" id="bgp:BGL_1c32710"/>
<dbReference type="EMBL" id="CP002580">
    <property type="protein sequence ID" value="AJK47746.1"/>
    <property type="molecule type" value="Genomic_DNA"/>
</dbReference>